<evidence type="ECO:0000313" key="3">
    <source>
        <dbReference type="Proteomes" id="UP000076503"/>
    </source>
</evidence>
<name>A0A167DLG7_9GAMM</name>
<dbReference type="AlphaFoldDB" id="A0A167DLG7"/>
<sequence>MKLNKKHLKALSQDKRLLPNENTPHIAGGTGS</sequence>
<dbReference type="EMBL" id="AUXZ01000086">
    <property type="protein sequence ID" value="KZN49000.1"/>
    <property type="molecule type" value="Genomic_DNA"/>
</dbReference>
<protein>
    <submittedName>
        <fullName evidence="2">Uncharacterized protein</fullName>
    </submittedName>
</protein>
<proteinExistence type="predicted"/>
<organism evidence="2 3">
    <name type="scientific">Pseudoalteromonas luteoviolacea H33</name>
    <dbReference type="NCBI Taxonomy" id="1365251"/>
    <lineage>
        <taxon>Bacteria</taxon>
        <taxon>Pseudomonadati</taxon>
        <taxon>Pseudomonadota</taxon>
        <taxon>Gammaproteobacteria</taxon>
        <taxon>Alteromonadales</taxon>
        <taxon>Pseudoalteromonadaceae</taxon>
        <taxon>Pseudoalteromonas</taxon>
    </lineage>
</organism>
<feature type="region of interest" description="Disordered" evidence="1">
    <location>
        <begin position="1"/>
        <end position="32"/>
    </location>
</feature>
<evidence type="ECO:0000256" key="1">
    <source>
        <dbReference type="SAM" id="MobiDB-lite"/>
    </source>
</evidence>
<reference evidence="2 3" key="1">
    <citation type="submission" date="2013-07" db="EMBL/GenBank/DDBJ databases">
        <title>Comparative Genomic and Metabolomic Analysis of Twelve Strains of Pseudoalteromonas luteoviolacea.</title>
        <authorList>
            <person name="Vynne N.G."/>
            <person name="Mansson M."/>
            <person name="Gram L."/>
        </authorList>
    </citation>
    <scope>NUCLEOTIDE SEQUENCE [LARGE SCALE GENOMIC DNA]</scope>
    <source>
        <strain evidence="2 3">H33</strain>
    </source>
</reference>
<gene>
    <name evidence="2" type="ORF">N476_02840</name>
</gene>
<evidence type="ECO:0000313" key="2">
    <source>
        <dbReference type="EMBL" id="KZN49000.1"/>
    </source>
</evidence>
<accession>A0A167DLG7</accession>
<comment type="caution">
    <text evidence="2">The sequence shown here is derived from an EMBL/GenBank/DDBJ whole genome shotgun (WGS) entry which is preliminary data.</text>
</comment>
<dbReference type="PATRIC" id="fig|1365251.3.peg.3522"/>
<dbReference type="Proteomes" id="UP000076503">
    <property type="component" value="Unassembled WGS sequence"/>
</dbReference>